<comment type="cofactor">
    <cofactor evidence="6">
        <name>[2Fe-2S] cluster</name>
        <dbReference type="ChEBI" id="CHEBI:190135"/>
    </cofactor>
</comment>
<dbReference type="InterPro" id="IPR041921">
    <property type="entry name" value="NuoE_N"/>
</dbReference>
<feature type="binding site" evidence="7">
    <location>
        <position position="134"/>
    </location>
    <ligand>
        <name>[2Fe-2S] cluster</name>
        <dbReference type="ChEBI" id="CHEBI:190135"/>
    </ligand>
</feature>
<evidence type="ECO:0000256" key="7">
    <source>
        <dbReference type="PIRSR" id="PIRSR000216-1"/>
    </source>
</evidence>
<accession>A0A4R3JP94</accession>
<feature type="binding site" evidence="7">
    <location>
        <position position="89"/>
    </location>
    <ligand>
        <name>[2Fe-2S] cluster</name>
        <dbReference type="ChEBI" id="CHEBI:190135"/>
    </ligand>
</feature>
<evidence type="ECO:0000313" key="11">
    <source>
        <dbReference type="Proteomes" id="UP000702954"/>
    </source>
</evidence>
<dbReference type="PANTHER" id="PTHR43342">
    <property type="entry name" value="NADH-QUINONE OXIDOREDUCTASE, E SUBUNIT"/>
    <property type="match status" value="1"/>
</dbReference>
<dbReference type="GO" id="GO:0051537">
    <property type="term" value="F:2 iron, 2 sulfur cluster binding"/>
    <property type="evidence" value="ECO:0007669"/>
    <property type="project" value="UniProtKB-KW"/>
</dbReference>
<dbReference type="Gene3D" id="1.10.10.1590">
    <property type="entry name" value="NADH-quinone oxidoreductase subunit E"/>
    <property type="match status" value="1"/>
</dbReference>
<name>A0A4R3JP94_9FIRM</name>
<reference evidence="9 10" key="2">
    <citation type="submission" date="2019-03" db="EMBL/GenBank/DDBJ databases">
        <title>Genomic Encyclopedia of Type Strains, Phase IV (KMG-IV): sequencing the most valuable type-strain genomes for metagenomic binning, comparative biology and taxonomic classification.</title>
        <authorList>
            <person name="Goeker M."/>
        </authorList>
    </citation>
    <scope>NUCLEOTIDE SEQUENCE [LARGE SCALE GENOMIC DNA]</scope>
    <source>
        <strain evidence="9 10">DSM 103426</strain>
    </source>
</reference>
<evidence type="ECO:0000256" key="3">
    <source>
        <dbReference type="ARBA" id="ARBA00022723"/>
    </source>
</evidence>
<dbReference type="GO" id="GO:0016491">
    <property type="term" value="F:oxidoreductase activity"/>
    <property type="evidence" value="ECO:0007669"/>
    <property type="project" value="InterPro"/>
</dbReference>
<evidence type="ECO:0000256" key="2">
    <source>
        <dbReference type="ARBA" id="ARBA00022714"/>
    </source>
</evidence>
<dbReference type="Proteomes" id="UP000702954">
    <property type="component" value="Unassembled WGS sequence"/>
</dbReference>
<reference evidence="8 11" key="1">
    <citation type="journal article" date="2018" name="Int. J. Syst. Evol. Microbiol.">
        <title>Draft Genome Sequence of Faecalimonas umbilicata JCM 30896T, an Acetate-Producing Bacterium Isolated from Human Feces.</title>
        <authorList>
            <person name="Sakamoto M."/>
            <person name="Ikeyama N."/>
            <person name="Yuki M."/>
            <person name="Ohkuma M."/>
        </authorList>
    </citation>
    <scope>NUCLEOTIDE SEQUENCE [LARGE SCALE GENOMIC DNA]</scope>
    <source>
        <strain evidence="8 11">EGH7</strain>
    </source>
</reference>
<dbReference type="RefSeq" id="WP_008975060.1">
    <property type="nucleotide sequence ID" value="NZ_AP031411.1"/>
</dbReference>
<comment type="caution">
    <text evidence="9">The sequence shown here is derived from an EMBL/GenBank/DDBJ whole genome shotgun (WGS) entry which is preliminary data.</text>
</comment>
<keyword evidence="3 7" id="KW-0479">Metal-binding</keyword>
<feature type="binding site" evidence="7">
    <location>
        <position position="130"/>
    </location>
    <ligand>
        <name>[2Fe-2S] cluster</name>
        <dbReference type="ChEBI" id="CHEBI:190135"/>
    </ligand>
</feature>
<keyword evidence="11" id="KW-1185">Reference proteome</keyword>
<dbReference type="FunFam" id="3.40.30.10:FF:000015">
    <property type="entry name" value="NADH-quinone oxidoreductase subunit E"/>
    <property type="match status" value="1"/>
</dbReference>
<evidence type="ECO:0000256" key="1">
    <source>
        <dbReference type="ARBA" id="ARBA00010643"/>
    </source>
</evidence>
<protein>
    <submittedName>
        <fullName evidence="9">NAD(P)-dependent iron-only hydrogenase diaphorase component iron-sulfur protein</fullName>
    </submittedName>
    <submittedName>
        <fullName evidence="8">NADH dehydrogenase</fullName>
    </submittedName>
</protein>
<organism evidence="9 10">
    <name type="scientific">Faecalimonas umbilicata</name>
    <dbReference type="NCBI Taxonomy" id="1912855"/>
    <lineage>
        <taxon>Bacteria</taxon>
        <taxon>Bacillati</taxon>
        <taxon>Bacillota</taxon>
        <taxon>Clostridia</taxon>
        <taxon>Lachnospirales</taxon>
        <taxon>Lachnospiraceae</taxon>
        <taxon>Faecalimonas</taxon>
    </lineage>
</organism>
<proteinExistence type="inferred from homology"/>
<dbReference type="SUPFAM" id="SSF52833">
    <property type="entry name" value="Thioredoxin-like"/>
    <property type="match status" value="1"/>
</dbReference>
<dbReference type="PIRSF" id="PIRSF000216">
    <property type="entry name" value="NADH_DH_24kDa"/>
    <property type="match status" value="1"/>
</dbReference>
<dbReference type="CDD" id="cd03064">
    <property type="entry name" value="TRX_Fd_NuoE"/>
    <property type="match status" value="1"/>
</dbReference>
<evidence type="ECO:0000256" key="6">
    <source>
        <dbReference type="ARBA" id="ARBA00034078"/>
    </source>
</evidence>
<comment type="similarity">
    <text evidence="1">Belongs to the complex I 24 kDa subunit family.</text>
</comment>
<dbReference type="Gene3D" id="3.40.30.10">
    <property type="entry name" value="Glutaredoxin"/>
    <property type="match status" value="1"/>
</dbReference>
<dbReference type="InterPro" id="IPR002023">
    <property type="entry name" value="NuoE-like"/>
</dbReference>
<comment type="cofactor">
    <cofactor evidence="7">
        <name>[2Fe-2S] cluster</name>
        <dbReference type="ChEBI" id="CHEBI:190135"/>
    </cofactor>
    <text evidence="7">Binds 1 [2Fe-2S] cluster.</text>
</comment>
<dbReference type="Pfam" id="PF01257">
    <property type="entry name" value="2Fe-2S_thioredx"/>
    <property type="match status" value="1"/>
</dbReference>
<dbReference type="PANTHER" id="PTHR43342:SF2">
    <property type="entry name" value="POTENTIAL NAD-REDUCING HYDROGENASE SUBUNIT"/>
    <property type="match status" value="1"/>
</dbReference>
<evidence type="ECO:0000313" key="9">
    <source>
        <dbReference type="EMBL" id="TCS68462.1"/>
    </source>
</evidence>
<evidence type="ECO:0000256" key="5">
    <source>
        <dbReference type="ARBA" id="ARBA00023014"/>
    </source>
</evidence>
<gene>
    <name evidence="9" type="ORF">EDD74_10838</name>
    <name evidence="8" type="ORF">FAEUMB_10360</name>
</gene>
<dbReference type="AlphaFoldDB" id="A0A4R3JP94"/>
<dbReference type="InterPro" id="IPR042128">
    <property type="entry name" value="NuoE_dom"/>
</dbReference>
<dbReference type="Proteomes" id="UP000294613">
    <property type="component" value="Unassembled WGS sequence"/>
</dbReference>
<keyword evidence="5 7" id="KW-0411">Iron-sulfur</keyword>
<dbReference type="EMBL" id="BHEO01000002">
    <property type="protein sequence ID" value="GBU04495.1"/>
    <property type="molecule type" value="Genomic_DNA"/>
</dbReference>
<feature type="binding site" evidence="7">
    <location>
        <position position="94"/>
    </location>
    <ligand>
        <name>[2Fe-2S] cluster</name>
        <dbReference type="ChEBI" id="CHEBI:190135"/>
    </ligand>
</feature>
<sequence>MANKSTVPFQGTKEQETVLREVIEKRKSEQGALMAVLQQAQEIYGYVPTEVQTIISDEMDIPLHKIEEVVDFYPQFTLSPKGKYQVSICLGTACFVKGAGDVYNKLTEVLGIGGGECTADGKFSLDASRCIGACGMAPILMVNDDVYNHVKAEDVEEILAKYE</sequence>
<keyword evidence="4 7" id="KW-0408">Iron</keyword>
<keyword evidence="2 7" id="KW-0001">2Fe-2S</keyword>
<dbReference type="InterPro" id="IPR036249">
    <property type="entry name" value="Thioredoxin-like_sf"/>
</dbReference>
<evidence type="ECO:0000256" key="4">
    <source>
        <dbReference type="ARBA" id="ARBA00023004"/>
    </source>
</evidence>
<dbReference type="GO" id="GO:0046872">
    <property type="term" value="F:metal ion binding"/>
    <property type="evidence" value="ECO:0007669"/>
    <property type="project" value="UniProtKB-KW"/>
</dbReference>
<dbReference type="InterPro" id="IPR028431">
    <property type="entry name" value="NADP_DH_HndA-like"/>
</dbReference>
<dbReference type="EMBL" id="SLZV01000008">
    <property type="protein sequence ID" value="TCS68462.1"/>
    <property type="molecule type" value="Genomic_DNA"/>
</dbReference>
<evidence type="ECO:0000313" key="8">
    <source>
        <dbReference type="EMBL" id="GBU04495.1"/>
    </source>
</evidence>
<evidence type="ECO:0000313" key="10">
    <source>
        <dbReference type="Proteomes" id="UP000294613"/>
    </source>
</evidence>
<dbReference type="GeneID" id="97507458"/>